<reference evidence="5" key="5">
    <citation type="submission" date="2018-11" db="EMBL/GenBank/DDBJ databases">
        <title>Characterization of plant carbon substrate utilization by Auxenochlorella protothecoides.</title>
        <authorList>
            <person name="Vogler B.W."/>
            <person name="Starkenburg S.R."/>
            <person name="Sudasinghe N."/>
            <person name="Schambach J.Y."/>
            <person name="Rollin J.A."/>
            <person name="Pattathil S."/>
            <person name="Barry A.N."/>
        </authorList>
    </citation>
    <scope>NUCLEOTIDE SEQUENCE [LARGE SCALE GENOMIC DNA]</scope>
    <source>
        <strain evidence="5">UTEX 25</strain>
    </source>
</reference>
<evidence type="ECO:0000313" key="3">
    <source>
        <dbReference type="EMBL" id="JAT70258.1"/>
    </source>
</evidence>
<dbReference type="EMBL" id="KL662135">
    <property type="protein sequence ID" value="KFM26802.1"/>
    <property type="molecule type" value="Genomic_DNA"/>
</dbReference>
<reference evidence="5" key="4">
    <citation type="submission" date="2018-10" db="EMBL/GenBank/DDBJ databases">
        <authorList>
            <person name="Hovde B."/>
            <person name="Zhang X."/>
        </authorList>
    </citation>
    <scope>NUCLEOTIDE SEQUENCE [LARGE SCALE GENOMIC DNA]</scope>
    <source>
        <strain evidence="5">UTEX 25</strain>
    </source>
</reference>
<dbReference type="EMBL" id="GDKF01008364">
    <property type="protein sequence ID" value="JAT70258.1"/>
    <property type="molecule type" value="Transcribed_RNA"/>
</dbReference>
<dbReference type="Proteomes" id="UP000028924">
    <property type="component" value="Unassembled WGS sequence"/>
</dbReference>
<dbReference type="STRING" id="3075.A0A087SM48"/>
<evidence type="ECO:0000256" key="2">
    <source>
        <dbReference type="SAM" id="Phobius"/>
    </source>
</evidence>
<dbReference type="InterPro" id="IPR009500">
    <property type="entry name" value="DUF1118"/>
</dbReference>
<dbReference type="GeneID" id="23612125"/>
<dbReference type="AlphaFoldDB" id="A0A087SM48"/>
<dbReference type="Proteomes" id="UP000279271">
    <property type="component" value="Unassembled WGS sequence"/>
</dbReference>
<dbReference type="RefSeq" id="XP_011399750.1">
    <property type="nucleotide sequence ID" value="XM_011401448.1"/>
</dbReference>
<proteinExistence type="predicted"/>
<evidence type="ECO:0000313" key="5">
    <source>
        <dbReference type="EMBL" id="RMZ55760.1"/>
    </source>
</evidence>
<keyword evidence="2" id="KW-0472">Membrane</keyword>
<feature type="region of interest" description="Disordered" evidence="1">
    <location>
        <begin position="1"/>
        <end position="65"/>
    </location>
</feature>
<feature type="transmembrane region" description="Helical" evidence="2">
    <location>
        <begin position="203"/>
        <end position="232"/>
    </location>
</feature>
<sequence length="234" mass="24422">MAFASSKVHGSVAANGGQSLACRQPQPASRHLASRPAPTTAKGEGMKPFDGFRKVGGQRGNMKRDVTDGTKRIKLPVGTIPFDSGERRGDNKNLKAIEVYNGRSGVFKQREVAGKASPRILGRIEQLRLLSKLESAGLLSAIERGGFTLSDIEKYGLLSTTESLGLISAAADRNTPRLLFGAAAALLAAAPALVYFVPDTSNWLIAGQVAAAVLLVLGGTAAYGGAALLTALHK</sequence>
<keyword evidence="6" id="KW-1185">Reference proteome</keyword>
<evidence type="ECO:0000256" key="1">
    <source>
        <dbReference type="SAM" id="MobiDB-lite"/>
    </source>
</evidence>
<keyword evidence="2" id="KW-1133">Transmembrane helix</keyword>
<accession>A0A087SM48</accession>
<evidence type="ECO:0000313" key="7">
    <source>
        <dbReference type="Proteomes" id="UP000279271"/>
    </source>
</evidence>
<evidence type="ECO:0000313" key="4">
    <source>
        <dbReference type="EMBL" id="KFM26802.1"/>
    </source>
</evidence>
<name>A0A087SM48_AUXPR</name>
<feature type="transmembrane region" description="Helical" evidence="2">
    <location>
        <begin position="178"/>
        <end position="197"/>
    </location>
</feature>
<reference evidence="3" key="2">
    <citation type="submission" date="2015-08" db="EMBL/GenBank/DDBJ databases">
        <authorList>
            <person name="Babu N.S."/>
            <person name="Beckwith C.J."/>
            <person name="Beseler K.G."/>
            <person name="Brison A."/>
            <person name="Carone J.V."/>
            <person name="Caskin T.P."/>
            <person name="Diamond M."/>
            <person name="Durham M.E."/>
            <person name="Foxe J.M."/>
            <person name="Go M."/>
            <person name="Henderson B.A."/>
            <person name="Jones I.B."/>
            <person name="McGettigan J.A."/>
            <person name="Micheletti S.J."/>
            <person name="Nasrallah M.E."/>
            <person name="Ortiz D."/>
            <person name="Piller C.R."/>
            <person name="Privatt S.R."/>
            <person name="Schneider S.L."/>
            <person name="Sharp S."/>
            <person name="Smith T.C."/>
            <person name="Stanton J.D."/>
            <person name="Ullery H.E."/>
            <person name="Wilson R.J."/>
            <person name="Serrano M.G."/>
            <person name="Buck G."/>
            <person name="Lee V."/>
            <person name="Wang Y."/>
            <person name="Carvalho R."/>
            <person name="Voegtly L."/>
            <person name="Shi R."/>
            <person name="Duckworth R."/>
            <person name="Johnson A."/>
            <person name="Loviza R."/>
            <person name="Walstead R."/>
            <person name="Shah Z."/>
            <person name="Kiflezghi M."/>
            <person name="Wade K."/>
            <person name="Ball S.L."/>
            <person name="Bradley K.W."/>
            <person name="Asai D.J."/>
            <person name="Bowman C.A."/>
            <person name="Russell D.A."/>
            <person name="Pope W.H."/>
            <person name="Jacobs-Sera D."/>
            <person name="Hendrix R.W."/>
            <person name="Hatfull G.F."/>
        </authorList>
    </citation>
    <scope>NUCLEOTIDE SEQUENCE</scope>
</reference>
<keyword evidence="2" id="KW-0812">Transmembrane</keyword>
<gene>
    <name evidence="5" type="ORF">APUTEX25_005801</name>
    <name evidence="4" type="ORF">F751_0734</name>
    <name evidence="3" type="ORF">g.100470</name>
</gene>
<reference evidence="4 6" key="1">
    <citation type="journal article" date="2014" name="BMC Genomics">
        <title>Oil accumulation mechanisms of the oleaginous microalga Chlorella protothecoides revealed through its genome, transcriptomes, and proteomes.</title>
        <authorList>
            <person name="Gao C."/>
            <person name="Wang Y."/>
            <person name="Shen Y."/>
            <person name="Yan D."/>
            <person name="He X."/>
            <person name="Dai J."/>
            <person name="Wu Q."/>
        </authorList>
    </citation>
    <scope>NUCLEOTIDE SEQUENCE [LARGE SCALE GENOMIC DNA]</scope>
    <source>
        <strain evidence="4 6">0710</strain>
    </source>
</reference>
<dbReference type="eggNOG" id="ENOG502RZRV">
    <property type="taxonomic scope" value="Eukaryota"/>
</dbReference>
<dbReference type="Pfam" id="PF06549">
    <property type="entry name" value="DUF1118"/>
    <property type="match status" value="1"/>
</dbReference>
<dbReference type="OrthoDB" id="201162at2759"/>
<protein>
    <submittedName>
        <fullName evidence="4">Uncharacterized protein</fullName>
    </submittedName>
</protein>
<dbReference type="KEGG" id="apro:F751_0734"/>
<evidence type="ECO:0000313" key="6">
    <source>
        <dbReference type="Proteomes" id="UP000028924"/>
    </source>
</evidence>
<reference evidence="7" key="3">
    <citation type="journal article" date="2018" name="Algal Res.">
        <title>Characterization of plant carbon substrate utilization by Auxenochlorella protothecoides.</title>
        <authorList>
            <person name="Vogler B.W."/>
            <person name="Starkenburg S.R."/>
            <person name="Sudasinghe N."/>
            <person name="Schambach J.Y."/>
            <person name="Rollin J.A."/>
            <person name="Pattathil S."/>
            <person name="Barry A.N."/>
        </authorList>
    </citation>
    <scope>NUCLEOTIDE SEQUENCE [LARGE SCALE GENOMIC DNA]</scope>
    <source>
        <strain evidence="7">UTEX 25</strain>
    </source>
</reference>
<organism evidence="4 6">
    <name type="scientific">Auxenochlorella protothecoides</name>
    <name type="common">Green microalga</name>
    <name type="synonym">Chlorella protothecoides</name>
    <dbReference type="NCBI Taxonomy" id="3075"/>
    <lineage>
        <taxon>Eukaryota</taxon>
        <taxon>Viridiplantae</taxon>
        <taxon>Chlorophyta</taxon>
        <taxon>core chlorophytes</taxon>
        <taxon>Trebouxiophyceae</taxon>
        <taxon>Chlorellales</taxon>
        <taxon>Chlorellaceae</taxon>
        <taxon>Auxenochlorella</taxon>
    </lineage>
</organism>
<feature type="compositionally biased region" description="Basic and acidic residues" evidence="1">
    <location>
        <begin position="44"/>
        <end position="53"/>
    </location>
</feature>
<dbReference type="EMBL" id="QOKY01000159">
    <property type="protein sequence ID" value="RMZ55760.1"/>
    <property type="molecule type" value="Genomic_DNA"/>
</dbReference>